<dbReference type="Gene3D" id="1.25.10.10">
    <property type="entry name" value="Leucine-rich Repeat Variant"/>
    <property type="match status" value="2"/>
</dbReference>
<feature type="domain" description="Integrator complex subunit 4/Protein SIEL C-terminal Ig-like" evidence="4">
    <location>
        <begin position="824"/>
        <end position="946"/>
    </location>
</feature>
<dbReference type="InterPro" id="IPR056235">
    <property type="entry name" value="INTS4_8HBD"/>
</dbReference>
<dbReference type="Pfam" id="PF24493">
    <property type="entry name" value="INTS4_8HBD"/>
    <property type="match status" value="1"/>
</dbReference>
<evidence type="ECO:0000313" key="6">
    <source>
        <dbReference type="Proteomes" id="UP001233172"/>
    </source>
</evidence>
<keyword evidence="2" id="KW-0539">Nucleus</keyword>
<dbReference type="GO" id="GO:0032039">
    <property type="term" value="C:integrator complex"/>
    <property type="evidence" value="ECO:0007669"/>
    <property type="project" value="TreeGrafter"/>
</dbReference>
<dbReference type="Proteomes" id="UP001233172">
    <property type="component" value="Unassembled WGS sequence"/>
</dbReference>
<evidence type="ECO:0000256" key="2">
    <source>
        <dbReference type="ARBA" id="ARBA00023242"/>
    </source>
</evidence>
<keyword evidence="6" id="KW-1185">Reference proteome</keyword>
<dbReference type="GO" id="GO:0016180">
    <property type="term" value="P:snRNA processing"/>
    <property type="evidence" value="ECO:0007669"/>
    <property type="project" value="TreeGrafter"/>
</dbReference>
<sequence length="948" mass="105960">MAAKLKKRALAEFSYVVTEEPPQPVKKLRLIHQATPPVISLNLSSSNSSQETIFLLCKLEESMPIDKESAEGIYNELVEHLIGERDSIVRCKIISLFARLALVPGFNIQLLADDLLNRLNSETSHKVLSQMFVSAKTVSQMFSPSSPYIQRFMRAAFKNVSDSDHQVRKSCLQLIGCLASCEQQRKDTPASPDWPVSIQEVLTRYISDEDPRCLSYLPMTIPTLQLTLHNSGQYLGFSVYQQACSALSDDYEGVRLAAIQLIWVLSHLYPESFVPVTDSSEELRLVDDGFAKICNMVSDISVKVRVKACQLLGSLHLVSPKFLEQTLDKKIMSQLRRKRSAHERAREHFASGEWSTGQKWADDAPKEDIDPDSVNLLSIGACGAFVHGLEDEYLDVRNAALDSLCELASNSPQFSILSQDSIIDMFNDEIESVRLNAINSLRKISHNLLLREDQVEIILGVLQDFSPSSREALRDMLGHVKMATRACINNCVMAFLDNLQRYPQDRTSIWRCAQKLGTKHPAHVLALAPDLLCLHPYLDTPEPNMDDPAYITVLLLVFNAAAKSPTMVPLFQEHTRRHYSYLRSSLPDYVPVIKSLEMSDDFTTSNNSSTLTVGKTAQYLEELTLRLRNIENMDFKSVISILTVAVRDLERTKQLDKGISASADCTCVFLRSQLLLTKLLARVNDPAQCETDCDSVNSAVDKILQLTTKLQTVYLGLTSSLIWTVKQIELKALTLLMVVTLSCGSLADKIRMCETFKHYLTYMKKSAETESGPTDTVTNHLLSSIDLIDASHLQVTHSVLQKAINSLSPSAVPLFRGIRQVKATLEEPVENLETAIKMAAGLTAGLRVIAKVENIKDVRNVKIQVKYPDQQSQLISPPSTGWTRLSHLSHKLDTEIVMSHALWSEACSVDVSLVIEPCGQARHLLKKQEMVQLVKPVHILVSTKPHKI</sequence>
<accession>A0AAD8FKJ4</accession>
<dbReference type="Pfam" id="PF25458">
    <property type="entry name" value="INTS4_C"/>
    <property type="match status" value="1"/>
</dbReference>
<dbReference type="PANTHER" id="PTHR20938:SF0">
    <property type="entry name" value="INTEGRATOR COMPLEX SUBUNIT 4"/>
    <property type="match status" value="1"/>
</dbReference>
<dbReference type="AlphaFoldDB" id="A0AAD8FKJ4"/>
<dbReference type="InterPro" id="IPR011989">
    <property type="entry name" value="ARM-like"/>
</dbReference>
<evidence type="ECO:0000256" key="1">
    <source>
        <dbReference type="ARBA" id="ARBA00004123"/>
    </source>
</evidence>
<reference evidence="5" key="1">
    <citation type="journal article" date="2023" name="PLoS Negl. Trop. Dis.">
        <title>A genome sequence for Biomphalaria pfeifferi, the major vector snail for the human-infecting parasite Schistosoma mansoni.</title>
        <authorList>
            <person name="Bu L."/>
            <person name="Lu L."/>
            <person name="Laidemitt M.R."/>
            <person name="Zhang S.M."/>
            <person name="Mutuku M."/>
            <person name="Mkoji G."/>
            <person name="Steinauer M."/>
            <person name="Loker E.S."/>
        </authorList>
    </citation>
    <scope>NUCLEOTIDE SEQUENCE</scope>
    <source>
        <strain evidence="5">KasaAsao</strain>
    </source>
</reference>
<comment type="caution">
    <text evidence="5">The sequence shown here is derived from an EMBL/GenBank/DDBJ whole genome shotgun (WGS) entry which is preliminary data.</text>
</comment>
<reference evidence="5" key="2">
    <citation type="submission" date="2023-04" db="EMBL/GenBank/DDBJ databases">
        <authorList>
            <person name="Bu L."/>
            <person name="Lu L."/>
            <person name="Laidemitt M.R."/>
            <person name="Zhang S.M."/>
            <person name="Mutuku M."/>
            <person name="Mkoji G."/>
            <person name="Steinauer M."/>
            <person name="Loker E.S."/>
        </authorList>
    </citation>
    <scope>NUCLEOTIDE SEQUENCE</scope>
    <source>
        <strain evidence="5">KasaAsao</strain>
        <tissue evidence="5">Whole Snail</tissue>
    </source>
</reference>
<dbReference type="InterPro" id="IPR057412">
    <property type="entry name" value="INTS4_C"/>
</dbReference>
<dbReference type="SUPFAM" id="SSF48371">
    <property type="entry name" value="ARM repeat"/>
    <property type="match status" value="1"/>
</dbReference>
<dbReference type="InterPro" id="IPR016024">
    <property type="entry name" value="ARM-type_fold"/>
</dbReference>
<evidence type="ECO:0000259" key="3">
    <source>
        <dbReference type="Pfam" id="PF24493"/>
    </source>
</evidence>
<feature type="domain" description="INTS4 8 helical bundle" evidence="3">
    <location>
        <begin position="618"/>
        <end position="813"/>
    </location>
</feature>
<dbReference type="EMBL" id="JASAOG010000010">
    <property type="protein sequence ID" value="KAK0066499.1"/>
    <property type="molecule type" value="Genomic_DNA"/>
</dbReference>
<name>A0AAD8FKJ4_BIOPF</name>
<protein>
    <submittedName>
        <fullName evidence="5">Integrator complex subunit 4-like protein 2</fullName>
    </submittedName>
</protein>
<gene>
    <name evidence="5" type="ORF">Bpfe_003931</name>
</gene>
<evidence type="ECO:0000259" key="4">
    <source>
        <dbReference type="Pfam" id="PF25458"/>
    </source>
</evidence>
<dbReference type="PANTHER" id="PTHR20938">
    <property type="entry name" value="INTEGRATOR COMPLEX SUBUNIT 4"/>
    <property type="match status" value="1"/>
</dbReference>
<organism evidence="5 6">
    <name type="scientific">Biomphalaria pfeifferi</name>
    <name type="common">Bloodfluke planorb</name>
    <name type="synonym">Freshwater snail</name>
    <dbReference type="NCBI Taxonomy" id="112525"/>
    <lineage>
        <taxon>Eukaryota</taxon>
        <taxon>Metazoa</taxon>
        <taxon>Spiralia</taxon>
        <taxon>Lophotrochozoa</taxon>
        <taxon>Mollusca</taxon>
        <taxon>Gastropoda</taxon>
        <taxon>Heterobranchia</taxon>
        <taxon>Euthyneura</taxon>
        <taxon>Panpulmonata</taxon>
        <taxon>Hygrophila</taxon>
        <taxon>Lymnaeoidea</taxon>
        <taxon>Planorbidae</taxon>
        <taxon>Biomphalaria</taxon>
    </lineage>
</organism>
<proteinExistence type="predicted"/>
<comment type="subcellular location">
    <subcellularLocation>
        <location evidence="1">Nucleus</location>
    </subcellularLocation>
</comment>
<evidence type="ECO:0000313" key="5">
    <source>
        <dbReference type="EMBL" id="KAK0066499.1"/>
    </source>
</evidence>